<dbReference type="AlphaFoldDB" id="A0A6L2JL68"/>
<sequence length="323" mass="35925">MIVAQQVDEGVAEVNVDDVPIAGVADEGAASVNVDVVLTAIDEPTIPSPPPPTQPPQPSQDIPSTSQDAKISMDLLHNLLDTCTTLTRRVENLEQDKIAQALEITKVDTSENTVINDASKQGGIIANIDADEGVTLKNVTDKEVAVDAKIEEITAASATITAAAPTLTTVVAPTLTVAPSAARRRKGVVIRDPKETEEPKLLKKQAQIEQDEAYVRELETELNKNIDWDEVIKQVQRKEKEDNVMMRNMVGFKMDYCKGIKYDDIRPIFEKYFNSHIAFLEKTREQMEEEENKALKRINESQDDKAAKKQKLDEEVKELRKHL</sequence>
<evidence type="ECO:0000256" key="1">
    <source>
        <dbReference type="SAM" id="MobiDB-lite"/>
    </source>
</evidence>
<dbReference type="EMBL" id="BKCJ010000973">
    <property type="protein sequence ID" value="GEU37791.1"/>
    <property type="molecule type" value="Genomic_DNA"/>
</dbReference>
<reference evidence="2" key="1">
    <citation type="journal article" date="2019" name="Sci. Rep.">
        <title>Draft genome of Tanacetum cinerariifolium, the natural source of mosquito coil.</title>
        <authorList>
            <person name="Yamashiro T."/>
            <person name="Shiraishi A."/>
            <person name="Satake H."/>
            <person name="Nakayama K."/>
        </authorList>
    </citation>
    <scope>NUCLEOTIDE SEQUENCE</scope>
</reference>
<accession>A0A6L2JL68</accession>
<feature type="region of interest" description="Disordered" evidence="1">
    <location>
        <begin position="42"/>
        <end position="66"/>
    </location>
</feature>
<proteinExistence type="predicted"/>
<feature type="region of interest" description="Disordered" evidence="1">
    <location>
        <begin position="291"/>
        <end position="323"/>
    </location>
</feature>
<evidence type="ECO:0000313" key="2">
    <source>
        <dbReference type="EMBL" id="GEU37791.1"/>
    </source>
</evidence>
<name>A0A6L2JL68_TANCI</name>
<protein>
    <submittedName>
        <fullName evidence="2">Uncharacterized protein</fullName>
    </submittedName>
</protein>
<organism evidence="2">
    <name type="scientific">Tanacetum cinerariifolium</name>
    <name type="common">Dalmatian daisy</name>
    <name type="synonym">Chrysanthemum cinerariifolium</name>
    <dbReference type="NCBI Taxonomy" id="118510"/>
    <lineage>
        <taxon>Eukaryota</taxon>
        <taxon>Viridiplantae</taxon>
        <taxon>Streptophyta</taxon>
        <taxon>Embryophyta</taxon>
        <taxon>Tracheophyta</taxon>
        <taxon>Spermatophyta</taxon>
        <taxon>Magnoliopsida</taxon>
        <taxon>eudicotyledons</taxon>
        <taxon>Gunneridae</taxon>
        <taxon>Pentapetalae</taxon>
        <taxon>asterids</taxon>
        <taxon>campanulids</taxon>
        <taxon>Asterales</taxon>
        <taxon>Asteraceae</taxon>
        <taxon>Asteroideae</taxon>
        <taxon>Anthemideae</taxon>
        <taxon>Anthemidinae</taxon>
        <taxon>Tanacetum</taxon>
    </lineage>
</organism>
<comment type="caution">
    <text evidence="2">The sequence shown here is derived from an EMBL/GenBank/DDBJ whole genome shotgun (WGS) entry which is preliminary data.</text>
</comment>
<gene>
    <name evidence="2" type="ORF">Tci_009769</name>
</gene>
<feature type="compositionally biased region" description="Pro residues" evidence="1">
    <location>
        <begin position="46"/>
        <end position="58"/>
    </location>
</feature>